<proteinExistence type="predicted"/>
<name>A0ABC8KH77_ERUVS</name>
<feature type="compositionally biased region" description="Acidic residues" evidence="1">
    <location>
        <begin position="111"/>
        <end position="120"/>
    </location>
</feature>
<feature type="region of interest" description="Disordered" evidence="1">
    <location>
        <begin position="65"/>
        <end position="120"/>
    </location>
</feature>
<evidence type="ECO:0000313" key="3">
    <source>
        <dbReference type="Proteomes" id="UP001642260"/>
    </source>
</evidence>
<organism evidence="2 3">
    <name type="scientific">Eruca vesicaria subsp. sativa</name>
    <name type="common">Garden rocket</name>
    <name type="synonym">Eruca sativa</name>
    <dbReference type="NCBI Taxonomy" id="29727"/>
    <lineage>
        <taxon>Eukaryota</taxon>
        <taxon>Viridiplantae</taxon>
        <taxon>Streptophyta</taxon>
        <taxon>Embryophyta</taxon>
        <taxon>Tracheophyta</taxon>
        <taxon>Spermatophyta</taxon>
        <taxon>Magnoliopsida</taxon>
        <taxon>eudicotyledons</taxon>
        <taxon>Gunneridae</taxon>
        <taxon>Pentapetalae</taxon>
        <taxon>rosids</taxon>
        <taxon>malvids</taxon>
        <taxon>Brassicales</taxon>
        <taxon>Brassicaceae</taxon>
        <taxon>Brassiceae</taxon>
        <taxon>Eruca</taxon>
    </lineage>
</organism>
<accession>A0ABC8KH77</accession>
<gene>
    <name evidence="2" type="ORF">ERUC_LOCUS23591</name>
</gene>
<feature type="compositionally biased region" description="Basic and acidic residues" evidence="1">
    <location>
        <begin position="65"/>
        <end position="91"/>
    </location>
</feature>
<dbReference type="Proteomes" id="UP001642260">
    <property type="component" value="Unassembled WGS sequence"/>
</dbReference>
<comment type="caution">
    <text evidence="2">The sequence shown here is derived from an EMBL/GenBank/DDBJ whole genome shotgun (WGS) entry which is preliminary data.</text>
</comment>
<sequence length="120" mass="13416">MKKSVAVSKDDSVERYSLLLEQSFRGKGGDLRSKSLKLTHEERNSNSSLSSLDVLGSFLTELPRERETVVDSGKNKEGREENEQNEKRSQETETLLSPGLGQSSLEIYSHEEDEDVAGIK</sequence>
<dbReference type="EMBL" id="CAKOAT010238487">
    <property type="protein sequence ID" value="CAH8357835.1"/>
    <property type="molecule type" value="Genomic_DNA"/>
</dbReference>
<reference evidence="2 3" key="1">
    <citation type="submission" date="2022-03" db="EMBL/GenBank/DDBJ databases">
        <authorList>
            <person name="Macdonald S."/>
            <person name="Ahmed S."/>
            <person name="Newling K."/>
        </authorList>
    </citation>
    <scope>NUCLEOTIDE SEQUENCE [LARGE SCALE GENOMIC DNA]</scope>
</reference>
<evidence type="ECO:0000256" key="1">
    <source>
        <dbReference type="SAM" id="MobiDB-lite"/>
    </source>
</evidence>
<feature type="compositionally biased region" description="Polar residues" evidence="1">
    <location>
        <begin position="92"/>
        <end position="106"/>
    </location>
</feature>
<keyword evidence="3" id="KW-1185">Reference proteome</keyword>
<evidence type="ECO:0000313" key="2">
    <source>
        <dbReference type="EMBL" id="CAH8357835.1"/>
    </source>
</evidence>
<dbReference type="AlphaFoldDB" id="A0ABC8KH77"/>
<protein>
    <submittedName>
        <fullName evidence="2">Uncharacterized protein</fullName>
    </submittedName>
</protein>